<feature type="compositionally biased region" description="Polar residues" evidence="2">
    <location>
        <begin position="339"/>
        <end position="351"/>
    </location>
</feature>
<evidence type="ECO:0000259" key="4">
    <source>
        <dbReference type="Pfam" id="PF26060"/>
    </source>
</evidence>
<keyword evidence="3" id="KW-0472">Membrane</keyword>
<evidence type="ECO:0000313" key="6">
    <source>
        <dbReference type="Proteomes" id="UP000261340"/>
    </source>
</evidence>
<dbReference type="Proteomes" id="UP000261340">
    <property type="component" value="Unplaced"/>
</dbReference>
<dbReference type="GeneTree" id="ENSGT01010000222537"/>
<dbReference type="Pfam" id="PF26060">
    <property type="entry name" value="TGFBR3_N"/>
    <property type="match status" value="1"/>
</dbReference>
<feature type="region of interest" description="Disordered" evidence="2">
    <location>
        <begin position="320"/>
        <end position="351"/>
    </location>
</feature>
<name>A0A3Q0SKT3_AMPCI</name>
<evidence type="ECO:0000313" key="5">
    <source>
        <dbReference type="Ensembl" id="ENSACIP00000023577.1"/>
    </source>
</evidence>
<dbReference type="AlphaFoldDB" id="A0A3Q0SKT3"/>
<keyword evidence="1" id="KW-0325">Glycoprotein</keyword>
<keyword evidence="6" id="KW-1185">Reference proteome</keyword>
<feature type="transmembrane region" description="Helical" evidence="3">
    <location>
        <begin position="264"/>
        <end position="286"/>
    </location>
</feature>
<protein>
    <recommendedName>
        <fullName evidence="4">TGFBR3/Endoglin-like N-terminal domain-containing protein</fullName>
    </recommendedName>
</protein>
<dbReference type="Ensembl" id="ENSACIT00000024195.1">
    <property type="protein sequence ID" value="ENSACIP00000023577.1"/>
    <property type="gene ID" value="ENSACIG00000018316.1"/>
</dbReference>
<dbReference type="InterPro" id="IPR058899">
    <property type="entry name" value="TGFBR3/Endoglin-like_N"/>
</dbReference>
<proteinExistence type="predicted"/>
<feature type="transmembrane region" description="Helical" evidence="3">
    <location>
        <begin position="228"/>
        <end position="252"/>
    </location>
</feature>
<evidence type="ECO:0000256" key="1">
    <source>
        <dbReference type="ARBA" id="ARBA00023180"/>
    </source>
</evidence>
<reference evidence="5" key="2">
    <citation type="submission" date="2025-09" db="UniProtKB">
        <authorList>
            <consortium name="Ensembl"/>
        </authorList>
    </citation>
    <scope>IDENTIFICATION</scope>
</reference>
<dbReference type="STRING" id="61819.ENSACIP00000023577"/>
<keyword evidence="3" id="KW-1133">Transmembrane helix</keyword>
<feature type="transmembrane region" description="Helical" evidence="3">
    <location>
        <begin position="298"/>
        <end position="318"/>
    </location>
</feature>
<sequence length="351" mass="38421">MRSVFLCITCNPKKGNGGPWIVSEMLIGCWTSFVREDKAEVHILNLNFDKEVSASRLFKFNADYLGIIKKMSTRESTSCPCSLTGMQLLNANVLCWPFLISLIYHSVPATVPAPGNLVTTNSPGGIPMVIRLYTSADYRSPLDPNAKVQTDKRIYAEISAQTIGGLVVTMKVNSCVLQSRGSYPLKKKLPFISVDCPLNSCPNRARFSFSLEQFQELTSTTWEIECDLLFFFFFPFFFENLSLHTLFVHVCFSASTCFNFGLSGVLGIAFGGFLIGVLLIGALWFIKIKTGYPTGLEMNSTVLIALYFLSLGCPCSGAKRQPVSTNPSPSENSSANASIGSTQSTPTSSMA</sequence>
<accession>A0A3Q0SKT3</accession>
<reference evidence="5" key="1">
    <citation type="submission" date="2025-08" db="UniProtKB">
        <authorList>
            <consortium name="Ensembl"/>
        </authorList>
    </citation>
    <scope>IDENTIFICATION</scope>
</reference>
<feature type="compositionally biased region" description="Low complexity" evidence="2">
    <location>
        <begin position="324"/>
        <end position="338"/>
    </location>
</feature>
<keyword evidence="3" id="KW-0812">Transmembrane</keyword>
<evidence type="ECO:0000256" key="3">
    <source>
        <dbReference type="SAM" id="Phobius"/>
    </source>
</evidence>
<evidence type="ECO:0000256" key="2">
    <source>
        <dbReference type="SAM" id="MobiDB-lite"/>
    </source>
</evidence>
<organism evidence="5 6">
    <name type="scientific">Amphilophus citrinellus</name>
    <name type="common">Midas cichlid</name>
    <name type="synonym">Cichlasoma citrinellum</name>
    <dbReference type="NCBI Taxonomy" id="61819"/>
    <lineage>
        <taxon>Eukaryota</taxon>
        <taxon>Metazoa</taxon>
        <taxon>Chordata</taxon>
        <taxon>Craniata</taxon>
        <taxon>Vertebrata</taxon>
        <taxon>Euteleostomi</taxon>
        <taxon>Actinopterygii</taxon>
        <taxon>Neopterygii</taxon>
        <taxon>Teleostei</taxon>
        <taxon>Neoteleostei</taxon>
        <taxon>Acanthomorphata</taxon>
        <taxon>Ovalentaria</taxon>
        <taxon>Cichlomorphae</taxon>
        <taxon>Cichliformes</taxon>
        <taxon>Cichlidae</taxon>
        <taxon>New World cichlids</taxon>
        <taxon>Cichlasomatinae</taxon>
        <taxon>Heroini</taxon>
        <taxon>Amphilophus</taxon>
    </lineage>
</organism>
<feature type="domain" description="TGFBR3/Endoglin-like N-terminal" evidence="4">
    <location>
        <begin position="22"/>
        <end position="55"/>
    </location>
</feature>